<dbReference type="GO" id="GO:0006351">
    <property type="term" value="P:DNA-templated transcription"/>
    <property type="evidence" value="ECO:0007669"/>
    <property type="project" value="InterPro"/>
</dbReference>
<protein>
    <recommendedName>
        <fullName evidence="9">Zn(2)-C6 fungal-type domain-containing protein</fullName>
    </recommendedName>
</protein>
<organism evidence="7 8">
    <name type="scientific">Athelia psychrophila</name>
    <dbReference type="NCBI Taxonomy" id="1759441"/>
    <lineage>
        <taxon>Eukaryota</taxon>
        <taxon>Fungi</taxon>
        <taxon>Dikarya</taxon>
        <taxon>Basidiomycota</taxon>
        <taxon>Agaricomycotina</taxon>
        <taxon>Agaricomycetes</taxon>
        <taxon>Agaricomycetidae</taxon>
        <taxon>Atheliales</taxon>
        <taxon>Atheliaceae</taxon>
        <taxon>Athelia</taxon>
    </lineage>
</organism>
<reference evidence="7 8" key="1">
    <citation type="journal article" date="2016" name="Mol. Biol. Evol.">
        <title>Comparative Genomics of Early-Diverging Mushroom-Forming Fungi Provides Insights into the Origins of Lignocellulose Decay Capabilities.</title>
        <authorList>
            <person name="Nagy L.G."/>
            <person name="Riley R."/>
            <person name="Tritt A."/>
            <person name="Adam C."/>
            <person name="Daum C."/>
            <person name="Floudas D."/>
            <person name="Sun H."/>
            <person name="Yadav J.S."/>
            <person name="Pangilinan J."/>
            <person name="Larsson K.H."/>
            <person name="Matsuura K."/>
            <person name="Barry K."/>
            <person name="Labutti K."/>
            <person name="Kuo R."/>
            <person name="Ohm R.A."/>
            <person name="Bhattacharya S.S."/>
            <person name="Shirouzu T."/>
            <person name="Yoshinaga Y."/>
            <person name="Martin F.M."/>
            <person name="Grigoriev I.V."/>
            <person name="Hibbett D.S."/>
        </authorList>
    </citation>
    <scope>NUCLEOTIDE SEQUENCE [LARGE SCALE GENOMIC DNA]</scope>
    <source>
        <strain evidence="7 8">CBS 109695</strain>
    </source>
</reference>
<dbReference type="Gene3D" id="4.10.240.10">
    <property type="entry name" value="Zn(2)-C6 fungal-type DNA-binding domain"/>
    <property type="match status" value="1"/>
</dbReference>
<feature type="compositionally biased region" description="Low complexity" evidence="4">
    <location>
        <begin position="665"/>
        <end position="676"/>
    </location>
</feature>
<dbReference type="OrthoDB" id="424974at2759"/>
<dbReference type="SMART" id="SM00066">
    <property type="entry name" value="GAL4"/>
    <property type="match status" value="1"/>
</dbReference>
<dbReference type="EMBL" id="KV417537">
    <property type="protein sequence ID" value="KZP22789.1"/>
    <property type="molecule type" value="Genomic_DNA"/>
</dbReference>
<gene>
    <name evidence="7" type="ORF">FIBSPDRAFT_890142</name>
</gene>
<dbReference type="AlphaFoldDB" id="A0A166LBV4"/>
<dbReference type="PANTHER" id="PTHR31001">
    <property type="entry name" value="UNCHARACTERIZED TRANSCRIPTIONAL REGULATORY PROTEIN"/>
    <property type="match status" value="1"/>
</dbReference>
<name>A0A166LBV4_9AGAM</name>
<dbReference type="PROSITE" id="PS51379">
    <property type="entry name" value="4FE4S_FER_2"/>
    <property type="match status" value="1"/>
</dbReference>
<dbReference type="InterPro" id="IPR036864">
    <property type="entry name" value="Zn2-C6_fun-type_DNA-bd_sf"/>
</dbReference>
<dbReference type="GO" id="GO:0000981">
    <property type="term" value="F:DNA-binding transcription factor activity, RNA polymerase II-specific"/>
    <property type="evidence" value="ECO:0007669"/>
    <property type="project" value="InterPro"/>
</dbReference>
<dbReference type="InterPro" id="IPR017896">
    <property type="entry name" value="4Fe4S_Fe-S-bd"/>
</dbReference>
<evidence type="ECO:0000256" key="2">
    <source>
        <dbReference type="ARBA" id="ARBA00022723"/>
    </source>
</evidence>
<dbReference type="GO" id="GO:0003677">
    <property type="term" value="F:DNA binding"/>
    <property type="evidence" value="ECO:0007669"/>
    <property type="project" value="InterPro"/>
</dbReference>
<feature type="domain" description="Zn(2)-C6 fungal-type" evidence="5">
    <location>
        <begin position="30"/>
        <end position="59"/>
    </location>
</feature>
<dbReference type="GO" id="GO:0008270">
    <property type="term" value="F:zinc ion binding"/>
    <property type="evidence" value="ECO:0007669"/>
    <property type="project" value="InterPro"/>
</dbReference>
<dbReference type="Proteomes" id="UP000076532">
    <property type="component" value="Unassembled WGS sequence"/>
</dbReference>
<dbReference type="InterPro" id="IPR001138">
    <property type="entry name" value="Zn2Cys6_DnaBD"/>
</dbReference>
<feature type="compositionally biased region" description="Basic and acidic residues" evidence="4">
    <location>
        <begin position="139"/>
        <end position="149"/>
    </location>
</feature>
<evidence type="ECO:0000259" key="5">
    <source>
        <dbReference type="PROSITE" id="PS50048"/>
    </source>
</evidence>
<proteinExistence type="predicted"/>
<evidence type="ECO:0000256" key="3">
    <source>
        <dbReference type="ARBA" id="ARBA00023242"/>
    </source>
</evidence>
<evidence type="ECO:0000259" key="6">
    <source>
        <dbReference type="PROSITE" id="PS51379"/>
    </source>
</evidence>
<dbReference type="CDD" id="cd12148">
    <property type="entry name" value="fungal_TF_MHR"/>
    <property type="match status" value="1"/>
</dbReference>
<feature type="region of interest" description="Disordered" evidence="4">
    <location>
        <begin position="661"/>
        <end position="689"/>
    </location>
</feature>
<evidence type="ECO:0000256" key="1">
    <source>
        <dbReference type="ARBA" id="ARBA00004123"/>
    </source>
</evidence>
<dbReference type="InterPro" id="IPR050613">
    <property type="entry name" value="Sec_Metabolite_Reg"/>
</dbReference>
<dbReference type="GO" id="GO:0005634">
    <property type="term" value="C:nucleus"/>
    <property type="evidence" value="ECO:0007669"/>
    <property type="project" value="UniProtKB-SubCell"/>
</dbReference>
<dbReference type="Pfam" id="PF04082">
    <property type="entry name" value="Fungal_trans"/>
    <property type="match status" value="1"/>
</dbReference>
<keyword evidence="8" id="KW-1185">Reference proteome</keyword>
<dbReference type="PROSITE" id="PS00463">
    <property type="entry name" value="ZN2_CY6_FUNGAL_1"/>
    <property type="match status" value="1"/>
</dbReference>
<comment type="subcellular location">
    <subcellularLocation>
        <location evidence="1">Nucleus</location>
    </subcellularLocation>
</comment>
<dbReference type="SUPFAM" id="SSF57701">
    <property type="entry name" value="Zn2/Cys6 DNA-binding domain"/>
    <property type="match status" value="1"/>
</dbReference>
<dbReference type="PANTHER" id="PTHR31001:SF56">
    <property type="entry name" value="ZN(2)-C6 FUNGAL-TYPE DOMAIN-CONTAINING PROTEIN"/>
    <property type="match status" value="1"/>
</dbReference>
<dbReference type="STRING" id="436010.A0A166LBV4"/>
<sequence>MYPVAMPETPQVPVSNIRKRAAGASSGETSCAECRRSKQRCDKQWPCSNCRKRGCAAICPDGEIQPSSEKEARKFNTKLLQRQTALESQVEQLTNELKGLKEERRSTSLTSSPALSPTASLAVDQNSARAYSRSSASTDQDRRDNEHSGETGGVLRLQKDGESIYIGAGGSSWALQQAVTGQESEAHPAYARAHHSAQLTRRNHPKPLMDPHSQHCVLNILSSLPRLDEAKNLIHIYFRYVDWLYCIVSQQQIRDDLQLFLIPAEDITYTRTQRMAAVVVVLALGALFAPGRSLTSNQPWHLYDSARALLDHGLYLRHFTLAGVQTLHLSVSFLANNRDSYLAQEGWILLGTAGRLSQAQGLHVDGSKWGLSAEELEARRRVFWELQTYDRLQALSQGRPVFAPLASCTTERPINVSPFDQQKYALAPLCERILAGISSPDFRYSEALTLDRRVREVEGQAPSSLRSGMFSRLKRHDTIGPHEPVPLAAAHTPVQRHMHALMVHKALLFLHRPWLGHILSQKIQEPLNSCFGISFSASIASAEALVENMSSALVECPHEARSFWFFMFHTFSAIVVLAACILRAPQSLHVLRTWEALEVAVQIFVDWPLGDDDHFVRRALPIVTQLHRKVRDLLSSTTQEGVGGEEHNRRLRELLGFRSTAAGQSRPGSPVSESSPPLSPEQGQYLPTVPSMSILPPTGYVPSYPNQPLEWDPSVLSLQNLPQMDLDGLLAGDAFQGDFVTQGLDWIFEL</sequence>
<dbReference type="InterPro" id="IPR007219">
    <property type="entry name" value="XnlR_reg_dom"/>
</dbReference>
<keyword evidence="2" id="KW-0479">Metal-binding</keyword>
<feature type="compositionally biased region" description="Low complexity" evidence="4">
    <location>
        <begin position="107"/>
        <end position="137"/>
    </location>
</feature>
<feature type="domain" description="4Fe-4S ferredoxin-type" evidence="6">
    <location>
        <begin position="37"/>
        <end position="69"/>
    </location>
</feature>
<dbReference type="PROSITE" id="PS50048">
    <property type="entry name" value="ZN2_CY6_FUNGAL_2"/>
    <property type="match status" value="1"/>
</dbReference>
<evidence type="ECO:0000313" key="7">
    <source>
        <dbReference type="EMBL" id="KZP22789.1"/>
    </source>
</evidence>
<accession>A0A166LBV4</accession>
<evidence type="ECO:0000313" key="8">
    <source>
        <dbReference type="Proteomes" id="UP000076532"/>
    </source>
</evidence>
<feature type="region of interest" description="Disordered" evidence="4">
    <location>
        <begin position="97"/>
        <end position="154"/>
    </location>
</feature>
<dbReference type="Pfam" id="PF00172">
    <property type="entry name" value="Zn_clus"/>
    <property type="match status" value="1"/>
</dbReference>
<dbReference type="SMART" id="SM00906">
    <property type="entry name" value="Fungal_trans"/>
    <property type="match status" value="1"/>
</dbReference>
<keyword evidence="3" id="KW-0539">Nucleus</keyword>
<dbReference type="CDD" id="cd00067">
    <property type="entry name" value="GAL4"/>
    <property type="match status" value="1"/>
</dbReference>
<evidence type="ECO:0008006" key="9">
    <source>
        <dbReference type="Google" id="ProtNLM"/>
    </source>
</evidence>
<evidence type="ECO:0000256" key="4">
    <source>
        <dbReference type="SAM" id="MobiDB-lite"/>
    </source>
</evidence>